<dbReference type="PROSITE" id="PS51517">
    <property type="entry name" value="NDT80"/>
    <property type="match status" value="1"/>
</dbReference>
<dbReference type="OrthoDB" id="4226760at2759"/>
<feature type="region of interest" description="Disordered" evidence="3">
    <location>
        <begin position="290"/>
        <end position="317"/>
    </location>
</feature>
<dbReference type="GO" id="GO:0051321">
    <property type="term" value="P:meiotic cell cycle"/>
    <property type="evidence" value="ECO:0007669"/>
    <property type="project" value="TreeGrafter"/>
</dbReference>
<organism evidence="5 6">
    <name type="scientific">Fusarium oxysporum</name>
    <name type="common">Fusarium vascular wilt</name>
    <dbReference type="NCBI Taxonomy" id="5507"/>
    <lineage>
        <taxon>Eukaryota</taxon>
        <taxon>Fungi</taxon>
        <taxon>Dikarya</taxon>
        <taxon>Ascomycota</taxon>
        <taxon>Pezizomycotina</taxon>
        <taxon>Sordariomycetes</taxon>
        <taxon>Hypocreomycetidae</taxon>
        <taxon>Hypocreales</taxon>
        <taxon>Nectriaceae</taxon>
        <taxon>Fusarium</taxon>
        <taxon>Fusarium oxysporum species complex</taxon>
    </lineage>
</organism>
<feature type="region of interest" description="Disordered" evidence="3">
    <location>
        <begin position="376"/>
        <end position="404"/>
    </location>
</feature>
<feature type="DNA-binding region" description="NDT80" evidence="2">
    <location>
        <begin position="1"/>
        <end position="230"/>
    </location>
</feature>
<dbReference type="PANTHER" id="PTHR35144">
    <property type="entry name" value="MEIOSIS-SPECIFIC TRANSCRIPTION FACTOR NDT80"/>
    <property type="match status" value="1"/>
</dbReference>
<evidence type="ECO:0000256" key="2">
    <source>
        <dbReference type="PROSITE-ProRule" id="PRU00850"/>
    </source>
</evidence>
<dbReference type="GO" id="GO:0003677">
    <property type="term" value="F:DNA binding"/>
    <property type="evidence" value="ECO:0007669"/>
    <property type="project" value="UniProtKB-KW"/>
</dbReference>
<keyword evidence="1 2" id="KW-0238">DNA-binding</keyword>
<evidence type="ECO:0000259" key="4">
    <source>
        <dbReference type="PROSITE" id="PS51517"/>
    </source>
</evidence>
<dbReference type="InterPro" id="IPR037141">
    <property type="entry name" value="NDT80_DNA-bd_dom_sf"/>
</dbReference>
<evidence type="ECO:0000313" key="6">
    <source>
        <dbReference type="Proteomes" id="UP000219369"/>
    </source>
</evidence>
<evidence type="ECO:0000313" key="5">
    <source>
        <dbReference type="EMBL" id="SCO87543.1"/>
    </source>
</evidence>
<dbReference type="GO" id="GO:0000228">
    <property type="term" value="C:nuclear chromosome"/>
    <property type="evidence" value="ECO:0007669"/>
    <property type="project" value="TreeGrafter"/>
</dbReference>
<name>A0A2H3TFR4_FUSOX</name>
<evidence type="ECO:0000256" key="1">
    <source>
        <dbReference type="ARBA" id="ARBA00023125"/>
    </source>
</evidence>
<dbReference type="Proteomes" id="UP000219369">
    <property type="component" value="Unassembled WGS sequence"/>
</dbReference>
<reference evidence="6" key="1">
    <citation type="submission" date="2016-09" db="EMBL/GenBank/DDBJ databases">
        <authorList>
            <person name="Guldener U."/>
        </authorList>
    </citation>
    <scope>NUCLEOTIDE SEQUENCE [LARGE SCALE GENOMIC DNA]</scope>
    <source>
        <strain evidence="6">V64-1</strain>
    </source>
</reference>
<dbReference type="Gene3D" id="2.60.40.1390">
    <property type="entry name" value="NDT80 DNA-binding domain"/>
    <property type="match status" value="1"/>
</dbReference>
<dbReference type="Pfam" id="PF05224">
    <property type="entry name" value="NDT80_PhoG"/>
    <property type="match status" value="1"/>
</dbReference>
<feature type="compositionally biased region" description="Polar residues" evidence="3">
    <location>
        <begin position="119"/>
        <end position="134"/>
    </location>
</feature>
<protein>
    <recommendedName>
        <fullName evidence="4">NDT80 domain-containing protein</fullName>
    </recommendedName>
</protein>
<dbReference type="SUPFAM" id="SSF49417">
    <property type="entry name" value="p53-like transcription factors"/>
    <property type="match status" value="1"/>
</dbReference>
<dbReference type="InterPro" id="IPR008967">
    <property type="entry name" value="p53-like_TF_DNA-bd_sf"/>
</dbReference>
<dbReference type="AlphaFoldDB" id="A0A2H3TFR4"/>
<dbReference type="GO" id="GO:0045944">
    <property type="term" value="P:positive regulation of transcription by RNA polymerase II"/>
    <property type="evidence" value="ECO:0007669"/>
    <property type="project" value="TreeGrafter"/>
</dbReference>
<accession>A0A2H3TFR4</accession>
<evidence type="ECO:0000256" key="3">
    <source>
        <dbReference type="SAM" id="MobiDB-lite"/>
    </source>
</evidence>
<dbReference type="EMBL" id="FMJY01000006">
    <property type="protein sequence ID" value="SCO87543.1"/>
    <property type="molecule type" value="Genomic_DNA"/>
</dbReference>
<dbReference type="GO" id="GO:0003700">
    <property type="term" value="F:DNA-binding transcription factor activity"/>
    <property type="evidence" value="ECO:0007669"/>
    <property type="project" value="UniProtKB-UniRule"/>
</dbReference>
<gene>
    <name evidence="5" type="ORF">FRV6_11670</name>
</gene>
<feature type="compositionally biased region" description="Polar residues" evidence="3">
    <location>
        <begin position="302"/>
        <end position="317"/>
    </location>
</feature>
<feature type="region of interest" description="Disordered" evidence="3">
    <location>
        <begin position="118"/>
        <end position="157"/>
    </location>
</feature>
<sequence>MSAAGDELAGHVPETYLDFVPTQASILYGSSRKQVSFRPSARLGGVFLIAKESLEGGHDEDVLTCYRCNLFSIAGVLSIDEVPTWSSPLDTARDPSGHEPKITGLFARLKAVESRDSTEVTITSGANRANSTTERGARPADIPLIPPSRDGDPSATSSEHLEIRFSWERLQFRSATANNGKRRKEIRQKFKVIVLIMTSKEDGLSSLIAKLGSSFLTISALDAYWPENDVTGLDMHLPASSGRVWTSAPEVSFLDPYSSYMISDPSQDFVYTPNMWDWMNPKADVVSAGYQSQRGVADNPARKQSSGQHNLLSTSAPSRQAAIAEFNSDAMPWASAIRHSPRSVPTENEFLAPDTAPIPAFTPSYSALAGHTSSSRVRATSIMSTEGQGSNASKKQRTLSNSTPGASGEIRFRYSYLPIGISGWQPPVEPVYWPHPWSHIETDVSENLYRIKP</sequence>
<feature type="domain" description="NDT80" evidence="4">
    <location>
        <begin position="1"/>
        <end position="230"/>
    </location>
</feature>
<dbReference type="PANTHER" id="PTHR35144:SF1">
    <property type="entry name" value="PROTEIN PACG"/>
    <property type="match status" value="1"/>
</dbReference>
<dbReference type="InterPro" id="IPR024061">
    <property type="entry name" value="NDT80_DNA-bd_dom"/>
</dbReference>
<dbReference type="InterPro" id="IPR052605">
    <property type="entry name" value="Fungal_trans_regulator"/>
</dbReference>
<proteinExistence type="predicted"/>